<dbReference type="RefSeq" id="WP_079724287.1">
    <property type="nucleotide sequence ID" value="NZ_BMCL01000002.1"/>
</dbReference>
<reference evidence="1 2" key="1">
    <citation type="submission" date="2017-02" db="EMBL/GenBank/DDBJ databases">
        <authorList>
            <person name="Peterson S.W."/>
        </authorList>
    </citation>
    <scope>NUCLEOTIDE SEQUENCE [LARGE SCALE GENOMIC DNA]</scope>
    <source>
        <strain evidence="1 2">P15</strain>
    </source>
</reference>
<evidence type="ECO:0000313" key="1">
    <source>
        <dbReference type="EMBL" id="SKC67401.1"/>
    </source>
</evidence>
<dbReference type="Proteomes" id="UP000190341">
    <property type="component" value="Unassembled WGS sequence"/>
</dbReference>
<name>A0A1T5KUN4_9GAMM</name>
<accession>A0A1T5KUN4</accession>
<evidence type="ECO:0000313" key="2">
    <source>
        <dbReference type="Proteomes" id="UP000190341"/>
    </source>
</evidence>
<dbReference type="AlphaFoldDB" id="A0A1T5KUN4"/>
<keyword evidence="2" id="KW-1185">Reference proteome</keyword>
<sequence length="143" mass="15647">MKSLLLLLLVANVQDCFAGEKKECDFSKAELEKEVSRSANWELVPGGYWKMVGTIRPPIGELCAYHYSAVVGTGKHGIDRLVILRRGGKYMGSYGITLPESIDVSGNTLRIQSDGGSVDVVEFRSEDLPDTIFVDGELIPITP</sequence>
<proteinExistence type="predicted"/>
<protein>
    <submittedName>
        <fullName evidence="1">Uncharacterized protein</fullName>
    </submittedName>
</protein>
<organism evidence="1 2">
    <name type="scientific">Pseudoxanthomonas indica</name>
    <dbReference type="NCBI Taxonomy" id="428993"/>
    <lineage>
        <taxon>Bacteria</taxon>
        <taxon>Pseudomonadati</taxon>
        <taxon>Pseudomonadota</taxon>
        <taxon>Gammaproteobacteria</taxon>
        <taxon>Lysobacterales</taxon>
        <taxon>Lysobacteraceae</taxon>
        <taxon>Pseudoxanthomonas</taxon>
    </lineage>
</organism>
<gene>
    <name evidence="1" type="ORF">SAMN06296058_2055</name>
</gene>
<dbReference type="EMBL" id="FUZV01000001">
    <property type="protein sequence ID" value="SKC67401.1"/>
    <property type="molecule type" value="Genomic_DNA"/>
</dbReference>